<evidence type="ECO:0000313" key="4">
    <source>
        <dbReference type="Proteomes" id="UP000218767"/>
    </source>
</evidence>
<keyword evidence="1" id="KW-0812">Transmembrane</keyword>
<keyword evidence="1" id="KW-1133">Transmembrane helix</keyword>
<proteinExistence type="predicted"/>
<dbReference type="EMBL" id="NVUL01000002">
    <property type="protein sequence ID" value="PCI82164.1"/>
    <property type="molecule type" value="Genomic_DNA"/>
</dbReference>
<evidence type="ECO:0000256" key="1">
    <source>
        <dbReference type="SAM" id="Phobius"/>
    </source>
</evidence>
<dbReference type="Pfam" id="PF07883">
    <property type="entry name" value="Cupin_2"/>
    <property type="match status" value="1"/>
</dbReference>
<organism evidence="3 4">
    <name type="scientific">SAR86 cluster bacterium</name>
    <dbReference type="NCBI Taxonomy" id="2030880"/>
    <lineage>
        <taxon>Bacteria</taxon>
        <taxon>Pseudomonadati</taxon>
        <taxon>Pseudomonadota</taxon>
        <taxon>Gammaproteobacteria</taxon>
        <taxon>SAR86 cluster</taxon>
    </lineage>
</organism>
<dbReference type="AlphaFoldDB" id="A0A2A4XI58"/>
<feature type="domain" description="Cupin type-2" evidence="2">
    <location>
        <begin position="64"/>
        <end position="130"/>
    </location>
</feature>
<dbReference type="InterPro" id="IPR011051">
    <property type="entry name" value="RmlC_Cupin_sf"/>
</dbReference>
<dbReference type="InterPro" id="IPR013096">
    <property type="entry name" value="Cupin_2"/>
</dbReference>
<dbReference type="Proteomes" id="UP000218767">
    <property type="component" value="Unassembled WGS sequence"/>
</dbReference>
<dbReference type="PANTHER" id="PTHR43698:SF1">
    <property type="entry name" value="BLL4564 PROTEIN"/>
    <property type="match status" value="1"/>
</dbReference>
<reference evidence="4" key="1">
    <citation type="submission" date="2017-08" db="EMBL/GenBank/DDBJ databases">
        <title>A dynamic microbial community with high functional redundancy inhabits the cold, oxic subseafloor aquifer.</title>
        <authorList>
            <person name="Tully B.J."/>
            <person name="Wheat C.G."/>
            <person name="Glazer B.T."/>
            <person name="Huber J.A."/>
        </authorList>
    </citation>
    <scope>NUCLEOTIDE SEQUENCE [LARGE SCALE GENOMIC DNA]</scope>
</reference>
<gene>
    <name evidence="3" type="ORF">COB20_00740</name>
</gene>
<comment type="caution">
    <text evidence="3">The sequence shown here is derived from an EMBL/GenBank/DDBJ whole genome shotgun (WGS) entry which is preliminary data.</text>
</comment>
<dbReference type="InterPro" id="IPR014710">
    <property type="entry name" value="RmlC-like_jellyroll"/>
</dbReference>
<dbReference type="Gene3D" id="2.60.120.10">
    <property type="entry name" value="Jelly Rolls"/>
    <property type="match status" value="1"/>
</dbReference>
<name>A0A2A4XI58_9GAMM</name>
<accession>A0A2A4XI58</accession>
<dbReference type="SUPFAM" id="SSF51182">
    <property type="entry name" value="RmlC-like cupins"/>
    <property type="match status" value="1"/>
</dbReference>
<dbReference type="PANTHER" id="PTHR43698">
    <property type="entry name" value="RIBD C-TERMINAL DOMAIN CONTAINING PROTEIN"/>
    <property type="match status" value="1"/>
</dbReference>
<sequence>MGNTDEKQKKTSTLQIVTSVCAALALGWVVLGTQANLTSAQQSNFMGGSPRIEDSDAVSTLRLVFPAGVRSNWHSHSWGQLLMVEEGRGLTQDRGGPLLEMHPGEPWWTPSGREHWHGAHPDEDVLQLTIYEGEVNWLEGVSDSVYNATARRP</sequence>
<evidence type="ECO:0000259" key="2">
    <source>
        <dbReference type="Pfam" id="PF07883"/>
    </source>
</evidence>
<evidence type="ECO:0000313" key="3">
    <source>
        <dbReference type="EMBL" id="PCI82164.1"/>
    </source>
</evidence>
<protein>
    <recommendedName>
        <fullName evidence="2">Cupin type-2 domain-containing protein</fullName>
    </recommendedName>
</protein>
<keyword evidence="1" id="KW-0472">Membrane</keyword>
<feature type="transmembrane region" description="Helical" evidence="1">
    <location>
        <begin position="12"/>
        <end position="31"/>
    </location>
</feature>